<reference evidence="1" key="1">
    <citation type="submission" date="2020-10" db="EMBL/GenBank/DDBJ databases">
        <authorList>
            <person name="Castelo-Branco R."/>
            <person name="Eusebio N."/>
            <person name="Adriana R."/>
            <person name="Vieira A."/>
            <person name="Brugerolle De Fraissinette N."/>
            <person name="Rezende De Castro R."/>
            <person name="Schneider M.P."/>
            <person name="Vasconcelos V."/>
            <person name="Leao P.N."/>
        </authorList>
    </citation>
    <scope>NUCLEOTIDE SEQUENCE</scope>
    <source>
        <strain evidence="1">LEGE 11467</strain>
    </source>
</reference>
<keyword evidence="2" id="KW-1185">Reference proteome</keyword>
<dbReference type="RefSeq" id="WP_264321217.1">
    <property type="nucleotide sequence ID" value="NZ_JADEXN010000138.1"/>
</dbReference>
<evidence type="ECO:0000313" key="2">
    <source>
        <dbReference type="Proteomes" id="UP000621799"/>
    </source>
</evidence>
<name>A0A928Z719_9CYAN</name>
<protein>
    <submittedName>
        <fullName evidence="1">Uncharacterized protein</fullName>
    </submittedName>
</protein>
<organism evidence="1 2">
    <name type="scientific">Zarconia navalis LEGE 11467</name>
    <dbReference type="NCBI Taxonomy" id="1828826"/>
    <lineage>
        <taxon>Bacteria</taxon>
        <taxon>Bacillati</taxon>
        <taxon>Cyanobacteriota</taxon>
        <taxon>Cyanophyceae</taxon>
        <taxon>Oscillatoriophycideae</taxon>
        <taxon>Oscillatoriales</taxon>
        <taxon>Oscillatoriales incertae sedis</taxon>
        <taxon>Zarconia</taxon>
        <taxon>Zarconia navalis</taxon>
    </lineage>
</organism>
<sequence>MITLTDRKKIVKVDRVNSVYEASQLDELCVDIISISISDSIQFSDRRKVLEKEAIEIQKNLKNAKLCGQISVRDCNTQSCLNFIQNCGLTYVQLPFPEIPPIDFRRTLQELGVGLIYAGIEASYDDDPSWILSRFQDVEALNTEYFQIEILPVVQNSWSFFKNECPKYPEELQIEDINQIATINPVIISVDFNSDNILEIVKKLNNVRGIGLTLGTLASKQYLPHTLEFPQAIELLKTLRSSVGEVIV</sequence>
<dbReference type="Proteomes" id="UP000621799">
    <property type="component" value="Unassembled WGS sequence"/>
</dbReference>
<dbReference type="AlphaFoldDB" id="A0A928Z719"/>
<gene>
    <name evidence="1" type="ORF">IQ235_09360</name>
</gene>
<dbReference type="EMBL" id="JADEXN010000138">
    <property type="protein sequence ID" value="MBE9040987.1"/>
    <property type="molecule type" value="Genomic_DNA"/>
</dbReference>
<evidence type="ECO:0000313" key="1">
    <source>
        <dbReference type="EMBL" id="MBE9040987.1"/>
    </source>
</evidence>
<comment type="caution">
    <text evidence="1">The sequence shown here is derived from an EMBL/GenBank/DDBJ whole genome shotgun (WGS) entry which is preliminary data.</text>
</comment>
<proteinExistence type="predicted"/>
<accession>A0A928Z719</accession>